<dbReference type="RefSeq" id="WP_086029576.1">
    <property type="nucleotide sequence ID" value="NZ_LAPZ01000002.1"/>
</dbReference>
<dbReference type="PROSITE" id="PS51087">
    <property type="entry name" value="APAG"/>
    <property type="match status" value="1"/>
</dbReference>
<name>A0A1Y2PE64_9FLAO</name>
<protein>
    <submittedName>
        <fullName evidence="2">Cobalt transporter</fullName>
    </submittedName>
</protein>
<organism evidence="2 3">
    <name type="scientific">Tenacibaculum holothuriorum</name>
    <dbReference type="NCBI Taxonomy" id="1635173"/>
    <lineage>
        <taxon>Bacteria</taxon>
        <taxon>Pseudomonadati</taxon>
        <taxon>Bacteroidota</taxon>
        <taxon>Flavobacteriia</taxon>
        <taxon>Flavobacteriales</taxon>
        <taxon>Flavobacteriaceae</taxon>
        <taxon>Tenacibaculum</taxon>
    </lineage>
</organism>
<dbReference type="NCBIfam" id="NF003967">
    <property type="entry name" value="PRK05461.1"/>
    <property type="match status" value="1"/>
</dbReference>
<dbReference type="InParanoid" id="A0A1Y2PE64"/>
<gene>
    <name evidence="2" type="ORF">WH52_03640</name>
</gene>
<evidence type="ECO:0000313" key="3">
    <source>
        <dbReference type="Proteomes" id="UP000194221"/>
    </source>
</evidence>
<evidence type="ECO:0000313" key="2">
    <source>
        <dbReference type="EMBL" id="OSY88773.1"/>
    </source>
</evidence>
<proteinExistence type="predicted"/>
<feature type="domain" description="ApaG" evidence="1">
    <location>
        <begin position="3"/>
        <end position="128"/>
    </location>
</feature>
<sequence length="128" mass="14532">MFQQITKGIKVSVKTVFNGAVYRGHQQNFAFSYFISIENKSKDTVQLLERFWVIHDSLNDVEYVEGEGVVGQTPTLNPNDQYNYKSNCLLLSQIGAMSGHYKMVNLNTSEEFLVTIPTFQLTTTPTLN</sequence>
<keyword evidence="3" id="KW-1185">Reference proteome</keyword>
<dbReference type="InterPro" id="IPR036767">
    <property type="entry name" value="ApaG_sf"/>
</dbReference>
<dbReference type="AlphaFoldDB" id="A0A1Y2PE64"/>
<dbReference type="Gene3D" id="2.60.40.1470">
    <property type="entry name" value="ApaG domain"/>
    <property type="match status" value="1"/>
</dbReference>
<dbReference type="Pfam" id="PF04379">
    <property type="entry name" value="DUF525"/>
    <property type="match status" value="1"/>
</dbReference>
<dbReference type="GO" id="GO:0070987">
    <property type="term" value="P:error-free translesion synthesis"/>
    <property type="evidence" value="ECO:0007669"/>
    <property type="project" value="TreeGrafter"/>
</dbReference>
<dbReference type="EMBL" id="LAPZ01000002">
    <property type="protein sequence ID" value="OSY88773.1"/>
    <property type="molecule type" value="Genomic_DNA"/>
</dbReference>
<reference evidence="2 3" key="1">
    <citation type="submission" date="2015-03" db="EMBL/GenBank/DDBJ databases">
        <title>Genome sequence of Tenacibaculum sp. S2-2, isolated from intestinal microbiota of sea cucumber, Apostichopus japonicas.</title>
        <authorList>
            <person name="Shao Z."/>
            <person name="Wang L."/>
            <person name="Li X."/>
        </authorList>
    </citation>
    <scope>NUCLEOTIDE SEQUENCE [LARGE SCALE GENOMIC DNA]</scope>
    <source>
        <strain evidence="2 3">S2-2</strain>
    </source>
</reference>
<dbReference type="InterPro" id="IPR007474">
    <property type="entry name" value="ApaG_domain"/>
</dbReference>
<accession>A0A1Y2PE64</accession>
<dbReference type="Proteomes" id="UP000194221">
    <property type="component" value="Unassembled WGS sequence"/>
</dbReference>
<dbReference type="PANTHER" id="PTHR14289:SF16">
    <property type="entry name" value="POLYMERASE DELTA-INTERACTING PROTEIN 2"/>
    <property type="match status" value="1"/>
</dbReference>
<dbReference type="STRING" id="1635173.WH52_03640"/>
<dbReference type="SUPFAM" id="SSF110069">
    <property type="entry name" value="ApaG-like"/>
    <property type="match status" value="1"/>
</dbReference>
<dbReference type="OrthoDB" id="9795226at2"/>
<comment type="caution">
    <text evidence="2">The sequence shown here is derived from an EMBL/GenBank/DDBJ whole genome shotgun (WGS) entry which is preliminary data.</text>
</comment>
<evidence type="ECO:0000259" key="1">
    <source>
        <dbReference type="PROSITE" id="PS51087"/>
    </source>
</evidence>
<dbReference type="PANTHER" id="PTHR14289">
    <property type="entry name" value="F-BOX ONLY PROTEIN 3"/>
    <property type="match status" value="1"/>
</dbReference>